<keyword evidence="3" id="KW-1185">Reference proteome</keyword>
<comment type="caution">
    <text evidence="2">The sequence shown here is derived from an EMBL/GenBank/DDBJ whole genome shotgun (WGS) entry which is preliminary data.</text>
</comment>
<gene>
    <name evidence="2" type="ORF">Tco_0681086</name>
</gene>
<dbReference type="PANTHER" id="PTHR33098:SF15">
    <property type="entry name" value="DUF761 DOMAIN PROTEIN"/>
    <property type="match status" value="1"/>
</dbReference>
<keyword evidence="2" id="KW-0808">Transferase</keyword>
<evidence type="ECO:0000256" key="1">
    <source>
        <dbReference type="SAM" id="MobiDB-lite"/>
    </source>
</evidence>
<evidence type="ECO:0000313" key="3">
    <source>
        <dbReference type="Proteomes" id="UP001151760"/>
    </source>
</evidence>
<name>A0ABQ4XNZ2_9ASTR</name>
<dbReference type="EMBL" id="BQNB010009653">
    <property type="protein sequence ID" value="GJS66522.1"/>
    <property type="molecule type" value="Genomic_DNA"/>
</dbReference>
<feature type="region of interest" description="Disordered" evidence="1">
    <location>
        <begin position="34"/>
        <end position="53"/>
    </location>
</feature>
<protein>
    <submittedName>
        <fullName evidence="2">RNA-directed DNA polymerase</fullName>
    </submittedName>
</protein>
<proteinExistence type="predicted"/>
<dbReference type="GO" id="GO:0003964">
    <property type="term" value="F:RNA-directed DNA polymerase activity"/>
    <property type="evidence" value="ECO:0007669"/>
    <property type="project" value="UniProtKB-KW"/>
</dbReference>
<accession>A0ABQ4XNZ2</accession>
<evidence type="ECO:0000313" key="2">
    <source>
        <dbReference type="EMBL" id="GJS66522.1"/>
    </source>
</evidence>
<sequence length="86" mass="9758">MINKKNPQVVVQERGSKASSKKIDVLGLPTKVARPPVKKPIEEKGKAPPTDIDQSAEEFIMKFRNQLKIQRMESIDNYHKMLARGT</sequence>
<dbReference type="Pfam" id="PF05553">
    <property type="entry name" value="DUF761"/>
    <property type="match status" value="1"/>
</dbReference>
<organism evidence="2 3">
    <name type="scientific">Tanacetum coccineum</name>
    <dbReference type="NCBI Taxonomy" id="301880"/>
    <lineage>
        <taxon>Eukaryota</taxon>
        <taxon>Viridiplantae</taxon>
        <taxon>Streptophyta</taxon>
        <taxon>Embryophyta</taxon>
        <taxon>Tracheophyta</taxon>
        <taxon>Spermatophyta</taxon>
        <taxon>Magnoliopsida</taxon>
        <taxon>eudicotyledons</taxon>
        <taxon>Gunneridae</taxon>
        <taxon>Pentapetalae</taxon>
        <taxon>asterids</taxon>
        <taxon>campanulids</taxon>
        <taxon>Asterales</taxon>
        <taxon>Asteraceae</taxon>
        <taxon>Asteroideae</taxon>
        <taxon>Anthemideae</taxon>
        <taxon>Anthemidinae</taxon>
        <taxon>Tanacetum</taxon>
    </lineage>
</organism>
<keyword evidence="2" id="KW-0548">Nucleotidyltransferase</keyword>
<dbReference type="Proteomes" id="UP001151760">
    <property type="component" value="Unassembled WGS sequence"/>
</dbReference>
<dbReference type="PANTHER" id="PTHR33098">
    <property type="entry name" value="COTTON FIBER (DUF761)"/>
    <property type="match status" value="1"/>
</dbReference>
<keyword evidence="2" id="KW-0695">RNA-directed DNA polymerase</keyword>
<reference evidence="2" key="1">
    <citation type="journal article" date="2022" name="Int. J. Mol. Sci.">
        <title>Draft Genome of Tanacetum Coccineum: Genomic Comparison of Closely Related Tanacetum-Family Plants.</title>
        <authorList>
            <person name="Yamashiro T."/>
            <person name="Shiraishi A."/>
            <person name="Nakayama K."/>
            <person name="Satake H."/>
        </authorList>
    </citation>
    <scope>NUCLEOTIDE SEQUENCE</scope>
</reference>
<dbReference type="InterPro" id="IPR008480">
    <property type="entry name" value="DUF761_pln"/>
</dbReference>
<reference evidence="2" key="2">
    <citation type="submission" date="2022-01" db="EMBL/GenBank/DDBJ databases">
        <authorList>
            <person name="Yamashiro T."/>
            <person name="Shiraishi A."/>
            <person name="Satake H."/>
            <person name="Nakayama K."/>
        </authorList>
    </citation>
    <scope>NUCLEOTIDE SEQUENCE</scope>
</reference>